<accession>A0AAW0S243</accession>
<comment type="caution">
    <text evidence="2">The sequence shown here is derived from an EMBL/GenBank/DDBJ whole genome shotgun (WGS) entry which is preliminary data.</text>
</comment>
<keyword evidence="3" id="KW-1185">Reference proteome</keyword>
<dbReference type="Pfam" id="PF26639">
    <property type="entry name" value="Het-6_barrel"/>
    <property type="match status" value="1"/>
</dbReference>
<reference evidence="2 3" key="1">
    <citation type="submission" date="2020-02" db="EMBL/GenBank/DDBJ databases">
        <title>Comparative genomics of the hypocrealean fungal genus Beauvera.</title>
        <authorList>
            <person name="Showalter D.N."/>
            <person name="Bushley K.E."/>
            <person name="Rehner S.A."/>
        </authorList>
    </citation>
    <scope>NUCLEOTIDE SEQUENCE [LARGE SCALE GENOMIC DNA]</scope>
    <source>
        <strain evidence="2 3">ARSEF4384</strain>
    </source>
</reference>
<gene>
    <name evidence="2" type="ORF">G3M48_010174</name>
</gene>
<name>A0AAW0S243_9HYPO</name>
<evidence type="ECO:0000259" key="1">
    <source>
        <dbReference type="Pfam" id="PF06985"/>
    </source>
</evidence>
<dbReference type="InterPro" id="IPR010730">
    <property type="entry name" value="HET"/>
</dbReference>
<dbReference type="EMBL" id="JAAHCF010000090">
    <property type="protein sequence ID" value="KAK8148428.1"/>
    <property type="molecule type" value="Genomic_DNA"/>
</dbReference>
<dbReference type="PANTHER" id="PTHR24148:SF73">
    <property type="entry name" value="HET DOMAIN PROTEIN (AFU_ORTHOLOGUE AFUA_8G01020)"/>
    <property type="match status" value="1"/>
</dbReference>
<evidence type="ECO:0000313" key="3">
    <source>
        <dbReference type="Proteomes" id="UP001397290"/>
    </source>
</evidence>
<protein>
    <recommendedName>
        <fullName evidence="1">Heterokaryon incompatibility domain-containing protein</fullName>
    </recommendedName>
</protein>
<organism evidence="2 3">
    <name type="scientific">Beauveria asiatica</name>
    <dbReference type="NCBI Taxonomy" id="1069075"/>
    <lineage>
        <taxon>Eukaryota</taxon>
        <taxon>Fungi</taxon>
        <taxon>Dikarya</taxon>
        <taxon>Ascomycota</taxon>
        <taxon>Pezizomycotina</taxon>
        <taxon>Sordariomycetes</taxon>
        <taxon>Hypocreomycetidae</taxon>
        <taxon>Hypocreales</taxon>
        <taxon>Cordycipitaceae</taxon>
        <taxon>Beauveria</taxon>
    </lineage>
</organism>
<dbReference type="PANTHER" id="PTHR24148">
    <property type="entry name" value="ANKYRIN REPEAT DOMAIN-CONTAINING PROTEIN 39 HOMOLOG-RELATED"/>
    <property type="match status" value="1"/>
</dbReference>
<dbReference type="Proteomes" id="UP001397290">
    <property type="component" value="Unassembled WGS sequence"/>
</dbReference>
<dbReference type="Pfam" id="PF06985">
    <property type="entry name" value="HET"/>
    <property type="match status" value="1"/>
</dbReference>
<feature type="domain" description="Heterokaryon incompatibility" evidence="1">
    <location>
        <begin position="43"/>
        <end position="220"/>
    </location>
</feature>
<sequence>MYFQDLRQENAEIRLIRHRLGPSSTASFDFETTIVSLNSLPPYHAISYTWGSLVNTTSSVITVNGHKWPISNNLHYALTQVRAAHGQDTWLWVDSLCVDMDRQHEMDWQLVQMHRIFSSADSVFFCIGPAANDSDSLLDFLIHWGREAVDADISPSLDFLDDLLADETTPLHFSSTKTRNMNSFVRALLDVDEIRHHGFDDAINALSRRPNWIQYWAIQELVLSECGILLCGNKRMPLHHFYAIMRALGRVHLWRGEIPPLGGGCFFMPSNAESEQPRTLQALLTSRADLYSKLPEGPFYQGVDPRDVIFAFLGLASDRCCLGLASDRCCLGLVPDHAMTTREVYAAATLAMARCDPDSRILDLASFPKDITDLPTWVPDWSRIGRLGRQELISMVADFHLFRTSQPVPEIVFLDEYTLQRRGFACDTVRRVFRYTATFSAALQDRRAACVDAMLDFVRLYAQDSTDDKDGLETRLWRTITAGFADDAQSRNGYRECSRKLLRQEPMPVEEISAEGIDWIQMYSEPTEDDDRPQTRVDEFIADAWSKVVDVGSYRTLFATKDGRMGLGPYEMQPGDLVAALAGNTVPVILRQVDSAHQYLGQAYIEGMMHGELDADRSEYDYQAFDLV</sequence>
<evidence type="ECO:0000313" key="2">
    <source>
        <dbReference type="EMBL" id="KAK8148428.1"/>
    </source>
</evidence>
<dbReference type="AlphaFoldDB" id="A0AAW0S243"/>
<proteinExistence type="predicted"/>
<dbReference type="InterPro" id="IPR052895">
    <property type="entry name" value="HetReg/Transcr_Mod"/>
</dbReference>